<dbReference type="RefSeq" id="WP_109687405.1">
    <property type="nucleotide sequence ID" value="NZ_QGGL01000004.1"/>
</dbReference>
<gene>
    <name evidence="2" type="ORF">C7459_104168</name>
</gene>
<evidence type="ECO:0000313" key="2">
    <source>
        <dbReference type="EMBL" id="PWK14964.1"/>
    </source>
</evidence>
<dbReference type="EMBL" id="QGGL01000004">
    <property type="protein sequence ID" value="PWK14964.1"/>
    <property type="molecule type" value="Genomic_DNA"/>
</dbReference>
<name>A0A316DFF0_9BACL</name>
<keyword evidence="1" id="KW-0175">Coiled coil</keyword>
<keyword evidence="3" id="KW-1185">Reference proteome</keyword>
<evidence type="ECO:0000256" key="1">
    <source>
        <dbReference type="SAM" id="Coils"/>
    </source>
</evidence>
<comment type="caution">
    <text evidence="2">The sequence shown here is derived from an EMBL/GenBank/DDBJ whole genome shotgun (WGS) entry which is preliminary data.</text>
</comment>
<dbReference type="OrthoDB" id="2989802at2"/>
<evidence type="ECO:0000313" key="3">
    <source>
        <dbReference type="Proteomes" id="UP000245634"/>
    </source>
</evidence>
<proteinExistence type="predicted"/>
<evidence type="ECO:0008006" key="4">
    <source>
        <dbReference type="Google" id="ProtNLM"/>
    </source>
</evidence>
<feature type="coiled-coil region" evidence="1">
    <location>
        <begin position="25"/>
        <end position="66"/>
    </location>
</feature>
<protein>
    <recommendedName>
        <fullName evidence="4">DivIVA protein</fullName>
    </recommendedName>
</protein>
<organism evidence="2 3">
    <name type="scientific">Tumebacillus permanentifrigoris</name>
    <dbReference type="NCBI Taxonomy" id="378543"/>
    <lineage>
        <taxon>Bacteria</taxon>
        <taxon>Bacillati</taxon>
        <taxon>Bacillota</taxon>
        <taxon>Bacilli</taxon>
        <taxon>Bacillales</taxon>
        <taxon>Alicyclobacillaceae</taxon>
        <taxon>Tumebacillus</taxon>
    </lineage>
</organism>
<accession>A0A316DFF0</accession>
<dbReference type="Proteomes" id="UP000245634">
    <property type="component" value="Unassembled WGS sequence"/>
</dbReference>
<dbReference type="AlphaFoldDB" id="A0A316DFF0"/>
<reference evidence="2 3" key="1">
    <citation type="submission" date="2018-05" db="EMBL/GenBank/DDBJ databases">
        <title>Genomic Encyclopedia of Type Strains, Phase IV (KMG-IV): sequencing the most valuable type-strain genomes for metagenomic binning, comparative biology and taxonomic classification.</title>
        <authorList>
            <person name="Goeker M."/>
        </authorList>
    </citation>
    <scope>NUCLEOTIDE SEQUENCE [LARGE SCALE GENOMIC DNA]</scope>
    <source>
        <strain evidence="2 3">DSM 18773</strain>
    </source>
</reference>
<sequence length="141" mass="16293">MPKITKRSLWGYAPDSVDAVIHTLQTQHDEKIRHLQVELEELTQSNDRLHTEIASLQESMQNTADEQIATMLLQAHLEQTREVYEMLEEIKLLEEKQEEVLEVTHLHKESVVHQVLDKLKQLEVNLQQQVKEGEHGGTSGL</sequence>